<dbReference type="SUPFAM" id="SSF53335">
    <property type="entry name" value="S-adenosyl-L-methionine-dependent methyltransferases"/>
    <property type="match status" value="1"/>
</dbReference>
<evidence type="ECO:0000256" key="2">
    <source>
        <dbReference type="ARBA" id="ARBA00022679"/>
    </source>
</evidence>
<protein>
    <recommendedName>
        <fullName evidence="7">Methyltransferase domain-containing protein</fullName>
    </recommendedName>
</protein>
<dbReference type="GeneID" id="19202985"/>
<sequence>MSTDTKTKAETIAERPLDESFYRLTADEASFYKAQTGITDDDELKKHIMAVQAKAYQVFPYSCIRSFGFSVLKVSKLPAYDQVLKLGRERKGAILLDIGCCFGTDLRKAVADGFPKENVVGSDIHADFWKLGYELFRDTKDTFPAPFVAADAFDDEKLQPVEPYYSPVSVAIPPPDLSSDSLTSLNPLRGHVSALHASAFFHLFDEEQQLDLARRLAGLLSPEPGSIIFGAHGGRETKGQREFETRGGRRMFCHNPESWKELWDGTVFKKGTVEVEAFLFENKRSRIEAGYDKVPKELKALTLVWSVKRL</sequence>
<evidence type="ECO:0000313" key="6">
    <source>
        <dbReference type="Proteomes" id="UP000053558"/>
    </source>
</evidence>
<name>A0A5M3MWD2_CONPW</name>
<evidence type="ECO:0008006" key="7">
    <source>
        <dbReference type="Google" id="ProtNLM"/>
    </source>
</evidence>
<keyword evidence="6" id="KW-1185">Reference proteome</keyword>
<dbReference type="AlphaFoldDB" id="A0A5M3MWD2"/>
<comment type="pathway">
    <text evidence="1">Secondary metabolite biosynthesis.</text>
</comment>
<dbReference type="InterPro" id="IPR051654">
    <property type="entry name" value="Meroterpenoid_MTases"/>
</dbReference>
<accession>A0A5M3MWD2</accession>
<dbReference type="PANTHER" id="PTHR35897">
    <property type="entry name" value="METHYLTRANSFERASE AUSD"/>
    <property type="match status" value="1"/>
</dbReference>
<evidence type="ECO:0000256" key="3">
    <source>
        <dbReference type="ARBA" id="ARBA00022691"/>
    </source>
</evidence>
<gene>
    <name evidence="5" type="ORF">CONPUDRAFT_152322</name>
</gene>
<evidence type="ECO:0000256" key="1">
    <source>
        <dbReference type="ARBA" id="ARBA00005179"/>
    </source>
</evidence>
<dbReference type="PANTHER" id="PTHR35897:SF1">
    <property type="entry name" value="METHYLTRANSFERASE AUSD"/>
    <property type="match status" value="1"/>
</dbReference>
<keyword evidence="2" id="KW-0808">Transferase</keyword>
<dbReference type="KEGG" id="cput:CONPUDRAFT_152322"/>
<dbReference type="Proteomes" id="UP000053558">
    <property type="component" value="Unassembled WGS sequence"/>
</dbReference>
<keyword evidence="3" id="KW-0949">S-adenosyl-L-methionine</keyword>
<dbReference type="EMBL" id="JH711576">
    <property type="protein sequence ID" value="EIW83297.1"/>
    <property type="molecule type" value="Genomic_DNA"/>
</dbReference>
<dbReference type="GO" id="GO:0016740">
    <property type="term" value="F:transferase activity"/>
    <property type="evidence" value="ECO:0007669"/>
    <property type="project" value="UniProtKB-KW"/>
</dbReference>
<reference evidence="6" key="1">
    <citation type="journal article" date="2012" name="Science">
        <title>The Paleozoic origin of enzymatic lignin decomposition reconstructed from 31 fungal genomes.</title>
        <authorList>
            <person name="Floudas D."/>
            <person name="Binder M."/>
            <person name="Riley R."/>
            <person name="Barry K."/>
            <person name="Blanchette R.A."/>
            <person name="Henrissat B."/>
            <person name="Martinez A.T."/>
            <person name="Otillar R."/>
            <person name="Spatafora J.W."/>
            <person name="Yadav J.S."/>
            <person name="Aerts A."/>
            <person name="Benoit I."/>
            <person name="Boyd A."/>
            <person name="Carlson A."/>
            <person name="Copeland A."/>
            <person name="Coutinho P.M."/>
            <person name="de Vries R.P."/>
            <person name="Ferreira P."/>
            <person name="Findley K."/>
            <person name="Foster B."/>
            <person name="Gaskell J."/>
            <person name="Glotzer D."/>
            <person name="Gorecki P."/>
            <person name="Heitman J."/>
            <person name="Hesse C."/>
            <person name="Hori C."/>
            <person name="Igarashi K."/>
            <person name="Jurgens J.A."/>
            <person name="Kallen N."/>
            <person name="Kersten P."/>
            <person name="Kohler A."/>
            <person name="Kuees U."/>
            <person name="Kumar T.K.A."/>
            <person name="Kuo A."/>
            <person name="LaButti K."/>
            <person name="Larrondo L.F."/>
            <person name="Lindquist E."/>
            <person name="Ling A."/>
            <person name="Lombard V."/>
            <person name="Lucas S."/>
            <person name="Lundell T."/>
            <person name="Martin R."/>
            <person name="McLaughlin D.J."/>
            <person name="Morgenstern I."/>
            <person name="Morin E."/>
            <person name="Murat C."/>
            <person name="Nagy L.G."/>
            <person name="Nolan M."/>
            <person name="Ohm R.A."/>
            <person name="Patyshakuliyeva A."/>
            <person name="Rokas A."/>
            <person name="Ruiz-Duenas F.J."/>
            <person name="Sabat G."/>
            <person name="Salamov A."/>
            <person name="Samejima M."/>
            <person name="Schmutz J."/>
            <person name="Slot J.C."/>
            <person name="St John F."/>
            <person name="Stenlid J."/>
            <person name="Sun H."/>
            <person name="Sun S."/>
            <person name="Syed K."/>
            <person name="Tsang A."/>
            <person name="Wiebenga A."/>
            <person name="Young D."/>
            <person name="Pisabarro A."/>
            <person name="Eastwood D.C."/>
            <person name="Martin F."/>
            <person name="Cullen D."/>
            <person name="Grigoriev I.V."/>
            <person name="Hibbett D.S."/>
        </authorList>
    </citation>
    <scope>NUCLEOTIDE SEQUENCE [LARGE SCALE GENOMIC DNA]</scope>
    <source>
        <strain evidence="6">RWD-64-598 SS2</strain>
    </source>
</reference>
<dbReference type="OMA" id="WAISKYP"/>
<dbReference type="InterPro" id="IPR029063">
    <property type="entry name" value="SAM-dependent_MTases_sf"/>
</dbReference>
<comment type="caution">
    <text evidence="5">The sequence shown here is derived from an EMBL/GenBank/DDBJ whole genome shotgun (WGS) entry which is preliminary data.</text>
</comment>
<dbReference type="OrthoDB" id="2094832at2759"/>
<dbReference type="RefSeq" id="XP_007767096.1">
    <property type="nucleotide sequence ID" value="XM_007768906.1"/>
</dbReference>
<dbReference type="Gene3D" id="3.40.50.150">
    <property type="entry name" value="Vaccinia Virus protein VP39"/>
    <property type="match status" value="1"/>
</dbReference>
<comment type="similarity">
    <text evidence="4">Belongs to the class I-like SAM-binding methyltransferase superfamily.</text>
</comment>
<evidence type="ECO:0000256" key="4">
    <source>
        <dbReference type="ARBA" id="ARBA00038314"/>
    </source>
</evidence>
<proteinExistence type="inferred from homology"/>
<evidence type="ECO:0000313" key="5">
    <source>
        <dbReference type="EMBL" id="EIW83297.1"/>
    </source>
</evidence>
<organism evidence="5 6">
    <name type="scientific">Coniophora puteana (strain RWD-64-598)</name>
    <name type="common">Brown rot fungus</name>
    <dbReference type="NCBI Taxonomy" id="741705"/>
    <lineage>
        <taxon>Eukaryota</taxon>
        <taxon>Fungi</taxon>
        <taxon>Dikarya</taxon>
        <taxon>Basidiomycota</taxon>
        <taxon>Agaricomycotina</taxon>
        <taxon>Agaricomycetes</taxon>
        <taxon>Agaricomycetidae</taxon>
        <taxon>Boletales</taxon>
        <taxon>Coniophorineae</taxon>
        <taxon>Coniophoraceae</taxon>
        <taxon>Coniophora</taxon>
    </lineage>
</organism>